<accession>A0A3L6Q2B7</accession>
<evidence type="ECO:0000256" key="1">
    <source>
        <dbReference type="SAM" id="MobiDB-lite"/>
    </source>
</evidence>
<feature type="compositionally biased region" description="Polar residues" evidence="1">
    <location>
        <begin position="594"/>
        <end position="605"/>
    </location>
</feature>
<dbReference type="EMBL" id="PQIB02000014">
    <property type="protein sequence ID" value="RLM69206.1"/>
    <property type="molecule type" value="Genomic_DNA"/>
</dbReference>
<evidence type="ECO:0000313" key="4">
    <source>
        <dbReference type="Proteomes" id="UP000275267"/>
    </source>
</evidence>
<dbReference type="STRING" id="4540.A0A3L6Q2B7"/>
<comment type="caution">
    <text evidence="3">The sequence shown here is derived from an EMBL/GenBank/DDBJ whole genome shotgun (WGS) entry which is preliminary data.</text>
</comment>
<feature type="region of interest" description="Disordered" evidence="1">
    <location>
        <begin position="594"/>
        <end position="651"/>
    </location>
</feature>
<dbReference type="SUPFAM" id="SSF81383">
    <property type="entry name" value="F-box domain"/>
    <property type="match status" value="1"/>
</dbReference>
<feature type="compositionally biased region" description="Basic and acidic residues" evidence="1">
    <location>
        <begin position="636"/>
        <end position="651"/>
    </location>
</feature>
<dbReference type="PANTHER" id="PTHR34223">
    <property type="entry name" value="OS11G0201299 PROTEIN"/>
    <property type="match status" value="1"/>
</dbReference>
<dbReference type="InterPro" id="IPR036047">
    <property type="entry name" value="F-box-like_dom_sf"/>
</dbReference>
<dbReference type="Proteomes" id="UP000275267">
    <property type="component" value="Unassembled WGS sequence"/>
</dbReference>
<dbReference type="Pfam" id="PF00646">
    <property type="entry name" value="F-box"/>
    <property type="match status" value="1"/>
</dbReference>
<name>A0A3L6Q2B7_PANMI</name>
<evidence type="ECO:0000313" key="3">
    <source>
        <dbReference type="EMBL" id="RLM69206.1"/>
    </source>
</evidence>
<evidence type="ECO:0000259" key="2">
    <source>
        <dbReference type="Pfam" id="PF00646"/>
    </source>
</evidence>
<keyword evidence="4" id="KW-1185">Reference proteome</keyword>
<reference evidence="4" key="1">
    <citation type="journal article" date="2019" name="Nat. Commun.">
        <title>The genome of broomcorn millet.</title>
        <authorList>
            <person name="Zou C."/>
            <person name="Miki D."/>
            <person name="Li D."/>
            <person name="Tang Q."/>
            <person name="Xiao L."/>
            <person name="Rajput S."/>
            <person name="Deng P."/>
            <person name="Jia W."/>
            <person name="Huang R."/>
            <person name="Zhang M."/>
            <person name="Sun Y."/>
            <person name="Hu J."/>
            <person name="Fu X."/>
            <person name="Schnable P.S."/>
            <person name="Li F."/>
            <person name="Zhang H."/>
            <person name="Feng B."/>
            <person name="Zhu X."/>
            <person name="Liu R."/>
            <person name="Schnable J.C."/>
            <person name="Zhu J.-K."/>
            <person name="Zhang H."/>
        </authorList>
    </citation>
    <scope>NUCLEOTIDE SEQUENCE [LARGE SCALE GENOMIC DNA]</scope>
</reference>
<gene>
    <name evidence="3" type="ORF">C2845_PM17G04410</name>
</gene>
<proteinExistence type="predicted"/>
<dbReference type="PANTHER" id="PTHR34223:SF88">
    <property type="entry name" value="OS11G0200950 PROTEIN"/>
    <property type="match status" value="1"/>
</dbReference>
<organism evidence="3 4">
    <name type="scientific">Panicum miliaceum</name>
    <name type="common">Proso millet</name>
    <name type="synonym">Broomcorn millet</name>
    <dbReference type="NCBI Taxonomy" id="4540"/>
    <lineage>
        <taxon>Eukaryota</taxon>
        <taxon>Viridiplantae</taxon>
        <taxon>Streptophyta</taxon>
        <taxon>Embryophyta</taxon>
        <taxon>Tracheophyta</taxon>
        <taxon>Spermatophyta</taxon>
        <taxon>Magnoliopsida</taxon>
        <taxon>Liliopsida</taxon>
        <taxon>Poales</taxon>
        <taxon>Poaceae</taxon>
        <taxon>PACMAD clade</taxon>
        <taxon>Panicoideae</taxon>
        <taxon>Panicodae</taxon>
        <taxon>Paniceae</taxon>
        <taxon>Panicinae</taxon>
        <taxon>Panicum</taxon>
        <taxon>Panicum sect. Panicum</taxon>
    </lineage>
</organism>
<dbReference type="InterPro" id="IPR001810">
    <property type="entry name" value="F-box_dom"/>
</dbReference>
<dbReference type="InterPro" id="IPR053197">
    <property type="entry name" value="F-box_SCFL_complex_component"/>
</dbReference>
<dbReference type="OrthoDB" id="685718at2759"/>
<dbReference type="AlphaFoldDB" id="A0A3L6Q2B7"/>
<protein>
    <recommendedName>
        <fullName evidence="2">F-box domain-containing protein</fullName>
    </recommendedName>
</protein>
<feature type="domain" description="F-box" evidence="2">
    <location>
        <begin position="22"/>
        <end position="62"/>
    </location>
</feature>
<sequence length="651" mass="71971">MPPGSQDDGTASMEAAGCEDRISALPDEVIHHLLGLLPAPEAVRTSLLAPGWRHHWRSMRSLRLTVSDGPALTAEWLNRFMSSLLRGLRAPLDVCDIYVEFGQCDDVAALESYRWVRQAVCKHHARVLMVDLELMCDLPSFALAGKPLASRHVARLHLCYVLLGCRILDFARCPALEDLMLFTCDIEAKKISSPSLKRLRIDSCDFSRRGSRTRISAPNLVSLKLEQLVGTSPVLESMPLLEAAVVRLDCDHYYNNDDYPCEKGDGSGECCGLCEGCAANDNHSDGGMLLQGLASATSLELRVPFAKMLALSDVLTLLLSAQFEDTTYYPAFTKLKTLLLNEWCVAADFRALICILQHSPILENLTIELNKVLTLNVLVRAQTSEWYKDSSYCESGRTGSLEEQASGTPSSLRLCTEWRAIKFLGSALRNCSLLRTTPYWWCICTVNTRTTSTFGWLHRTCPIRMSTNQGNDASGAFGTGSASGNNGRWCSALYNKCADDWRWTKLFTIRTEAPKSIGNTCSIATNDYIHYRSSDKCIYTKQRHVQYSNRVRTFYVRHANGTLAVHLSTDVRTKKQRGELPSCHDAIGVVCSNHPTSTTDSTGANSDWGASRRYIGRPADGRSYGEADESPNSEGLSRHQSSDAKPHGAAA</sequence>